<evidence type="ECO:0000256" key="5">
    <source>
        <dbReference type="ARBA" id="ARBA00022553"/>
    </source>
</evidence>
<dbReference type="EMBL" id="CP060412">
    <property type="protein sequence ID" value="QNK01886.1"/>
    <property type="molecule type" value="Genomic_DNA"/>
</dbReference>
<dbReference type="RefSeq" id="WP_187057344.1">
    <property type="nucleotide sequence ID" value="NZ_CP060412.1"/>
</dbReference>
<feature type="transmembrane region" description="Helical" evidence="10">
    <location>
        <begin position="12"/>
        <end position="30"/>
    </location>
</feature>
<dbReference type="SMART" id="SM00387">
    <property type="entry name" value="HATPase_c"/>
    <property type="match status" value="1"/>
</dbReference>
<proteinExistence type="predicted"/>
<dbReference type="GO" id="GO:0005886">
    <property type="term" value="C:plasma membrane"/>
    <property type="evidence" value="ECO:0007669"/>
    <property type="project" value="UniProtKB-SubCell"/>
</dbReference>
<comment type="subcellular location">
    <subcellularLocation>
        <location evidence="2">Cell membrane</location>
        <topology evidence="2">Multi-pass membrane protein</topology>
    </subcellularLocation>
</comment>
<dbReference type="SUPFAM" id="SSF55874">
    <property type="entry name" value="ATPase domain of HSP90 chaperone/DNA topoisomerase II/histidine kinase"/>
    <property type="match status" value="1"/>
</dbReference>
<dbReference type="InterPro" id="IPR050980">
    <property type="entry name" value="2C_sensor_his_kinase"/>
</dbReference>
<evidence type="ECO:0000259" key="12">
    <source>
        <dbReference type="PROSITE" id="PS50885"/>
    </source>
</evidence>
<dbReference type="InterPro" id="IPR036097">
    <property type="entry name" value="HisK_dim/P_sf"/>
</dbReference>
<keyword evidence="8 13" id="KW-0418">Kinase</keyword>
<dbReference type="Gene3D" id="6.10.340.10">
    <property type="match status" value="1"/>
</dbReference>
<name>A0A7G8Q528_9GAMM</name>
<evidence type="ECO:0000313" key="13">
    <source>
        <dbReference type="EMBL" id="QNK01886.1"/>
    </source>
</evidence>
<feature type="domain" description="HAMP" evidence="12">
    <location>
        <begin position="175"/>
        <end position="230"/>
    </location>
</feature>
<organism evidence="13 14">
    <name type="scientific">Dyella telluris</name>
    <dbReference type="NCBI Taxonomy" id="2763498"/>
    <lineage>
        <taxon>Bacteria</taxon>
        <taxon>Pseudomonadati</taxon>
        <taxon>Pseudomonadota</taxon>
        <taxon>Gammaproteobacteria</taxon>
        <taxon>Lysobacterales</taxon>
        <taxon>Rhodanobacteraceae</taxon>
        <taxon>Dyella</taxon>
    </lineage>
</organism>
<evidence type="ECO:0000256" key="4">
    <source>
        <dbReference type="ARBA" id="ARBA00022475"/>
    </source>
</evidence>
<keyword evidence="6" id="KW-0808">Transferase</keyword>
<dbReference type="PANTHER" id="PTHR44936:SF10">
    <property type="entry name" value="SENSOR PROTEIN RSTB"/>
    <property type="match status" value="1"/>
</dbReference>
<evidence type="ECO:0000256" key="8">
    <source>
        <dbReference type="ARBA" id="ARBA00022777"/>
    </source>
</evidence>
<comment type="catalytic activity">
    <reaction evidence="1">
        <text>ATP + protein L-histidine = ADP + protein N-phospho-L-histidine.</text>
        <dbReference type="EC" id="2.7.13.3"/>
    </reaction>
</comment>
<dbReference type="InterPro" id="IPR005467">
    <property type="entry name" value="His_kinase_dom"/>
</dbReference>
<dbReference type="PANTHER" id="PTHR44936">
    <property type="entry name" value="SENSOR PROTEIN CREC"/>
    <property type="match status" value="1"/>
</dbReference>
<dbReference type="InterPro" id="IPR003660">
    <property type="entry name" value="HAMP_dom"/>
</dbReference>
<keyword evidence="10" id="KW-0812">Transmembrane</keyword>
<dbReference type="PROSITE" id="PS50109">
    <property type="entry name" value="HIS_KIN"/>
    <property type="match status" value="1"/>
</dbReference>
<dbReference type="Pfam" id="PF00672">
    <property type="entry name" value="HAMP"/>
    <property type="match status" value="1"/>
</dbReference>
<dbReference type="PROSITE" id="PS50885">
    <property type="entry name" value="HAMP"/>
    <property type="match status" value="1"/>
</dbReference>
<evidence type="ECO:0000256" key="9">
    <source>
        <dbReference type="ARBA" id="ARBA00022840"/>
    </source>
</evidence>
<dbReference type="CDD" id="cd00082">
    <property type="entry name" value="HisKA"/>
    <property type="match status" value="1"/>
</dbReference>
<gene>
    <name evidence="13" type="ORF">H8F01_01545</name>
</gene>
<dbReference type="Proteomes" id="UP000515873">
    <property type="component" value="Chromosome"/>
</dbReference>
<dbReference type="KEGG" id="dtl:H8F01_01545"/>
<keyword evidence="7" id="KW-0547">Nucleotide-binding</keyword>
<dbReference type="AlphaFoldDB" id="A0A7G8Q528"/>
<feature type="domain" description="Histidine kinase" evidence="11">
    <location>
        <begin position="238"/>
        <end position="451"/>
    </location>
</feature>
<evidence type="ECO:0000256" key="3">
    <source>
        <dbReference type="ARBA" id="ARBA00012438"/>
    </source>
</evidence>
<keyword evidence="4" id="KW-1003">Cell membrane</keyword>
<dbReference type="InterPro" id="IPR003594">
    <property type="entry name" value="HATPase_dom"/>
</dbReference>
<keyword evidence="5" id="KW-0597">Phosphoprotein</keyword>
<evidence type="ECO:0000256" key="2">
    <source>
        <dbReference type="ARBA" id="ARBA00004651"/>
    </source>
</evidence>
<sequence>MSPFKSSLYWRVLISFCGANLLALGLGIFLTQSFIEFTTAVEINWSTLAQGADQAYESGGQTALAEWSLQQRHEGIEATLYEDGQALTPIRMPASVESSLQSGLDEKRDVVLQPWPNLYLAVQQVQGGDGHVRQLVALSRTHSRLRQGTRQTIFLAIQGGLSLLFIGLVGWWVARSVAKPVEAISHATRRMASGELSARVGPPGRRAPEELNQLASDFDAMAERIEALVAHDRSVLQDLSHELRSPLARLHLILDLAQRSATPEEAAHYFLQAEQEISRLDSMTGEMLALSRLEGGIPGVNREPVDVLALLRECVRRAGVEAQARGITLHLDGDAPAVVSGNGLLLERAFDNLIGNAIKFSPEGGKVELAAQATTGTVDVSIRDNGPGVPESEIGSLFRPLFRGSNASRAHGHGLGLAIVQRVVKAHGGDIHAENREQGGLMVHLQLPLAPSGMG</sequence>
<dbReference type="Pfam" id="PF02518">
    <property type="entry name" value="HATPase_c"/>
    <property type="match status" value="1"/>
</dbReference>
<dbReference type="PRINTS" id="PR00344">
    <property type="entry name" value="BCTRLSENSOR"/>
</dbReference>
<evidence type="ECO:0000256" key="6">
    <source>
        <dbReference type="ARBA" id="ARBA00022679"/>
    </source>
</evidence>
<evidence type="ECO:0000256" key="1">
    <source>
        <dbReference type="ARBA" id="ARBA00000085"/>
    </source>
</evidence>
<dbReference type="InterPro" id="IPR003661">
    <property type="entry name" value="HisK_dim/P_dom"/>
</dbReference>
<accession>A0A7G8Q528</accession>
<dbReference type="SUPFAM" id="SSF158472">
    <property type="entry name" value="HAMP domain-like"/>
    <property type="match status" value="1"/>
</dbReference>
<evidence type="ECO:0000256" key="7">
    <source>
        <dbReference type="ARBA" id="ARBA00022741"/>
    </source>
</evidence>
<evidence type="ECO:0000259" key="11">
    <source>
        <dbReference type="PROSITE" id="PS50109"/>
    </source>
</evidence>
<dbReference type="EC" id="2.7.13.3" evidence="3"/>
<dbReference type="SMART" id="SM00388">
    <property type="entry name" value="HisKA"/>
    <property type="match status" value="1"/>
</dbReference>
<keyword evidence="14" id="KW-1185">Reference proteome</keyword>
<dbReference type="InterPro" id="IPR004358">
    <property type="entry name" value="Sig_transdc_His_kin-like_C"/>
</dbReference>
<feature type="transmembrane region" description="Helical" evidence="10">
    <location>
        <begin position="153"/>
        <end position="174"/>
    </location>
</feature>
<dbReference type="Gene3D" id="1.10.287.130">
    <property type="match status" value="1"/>
</dbReference>
<evidence type="ECO:0000256" key="10">
    <source>
        <dbReference type="SAM" id="Phobius"/>
    </source>
</evidence>
<dbReference type="Gene3D" id="3.30.565.10">
    <property type="entry name" value="Histidine kinase-like ATPase, C-terminal domain"/>
    <property type="match status" value="1"/>
</dbReference>
<keyword evidence="10" id="KW-1133">Transmembrane helix</keyword>
<protein>
    <recommendedName>
        <fullName evidence="3">histidine kinase</fullName>
        <ecNumber evidence="3">2.7.13.3</ecNumber>
    </recommendedName>
</protein>
<keyword evidence="9" id="KW-0067">ATP-binding</keyword>
<dbReference type="Pfam" id="PF00512">
    <property type="entry name" value="HisKA"/>
    <property type="match status" value="1"/>
</dbReference>
<dbReference type="CDD" id="cd00075">
    <property type="entry name" value="HATPase"/>
    <property type="match status" value="1"/>
</dbReference>
<evidence type="ECO:0000313" key="14">
    <source>
        <dbReference type="Proteomes" id="UP000515873"/>
    </source>
</evidence>
<dbReference type="SUPFAM" id="SSF47384">
    <property type="entry name" value="Homodimeric domain of signal transducing histidine kinase"/>
    <property type="match status" value="1"/>
</dbReference>
<dbReference type="InterPro" id="IPR036890">
    <property type="entry name" value="HATPase_C_sf"/>
</dbReference>
<keyword evidence="10" id="KW-0472">Membrane</keyword>
<dbReference type="CDD" id="cd06225">
    <property type="entry name" value="HAMP"/>
    <property type="match status" value="1"/>
</dbReference>
<dbReference type="SMART" id="SM00304">
    <property type="entry name" value="HAMP"/>
    <property type="match status" value="1"/>
</dbReference>
<reference evidence="13 14" key="1">
    <citation type="submission" date="2020-08" db="EMBL/GenBank/DDBJ databases">
        <title>Dyella sp. G9 isolated from forest soil.</title>
        <authorList>
            <person name="Fu J."/>
            <person name="Qiu L."/>
        </authorList>
    </citation>
    <scope>NUCLEOTIDE SEQUENCE [LARGE SCALE GENOMIC DNA]</scope>
    <source>
        <strain evidence="13 14">G9</strain>
    </source>
</reference>
<dbReference type="GO" id="GO:0005524">
    <property type="term" value="F:ATP binding"/>
    <property type="evidence" value="ECO:0007669"/>
    <property type="project" value="UniProtKB-KW"/>
</dbReference>
<dbReference type="GO" id="GO:0000155">
    <property type="term" value="F:phosphorelay sensor kinase activity"/>
    <property type="evidence" value="ECO:0007669"/>
    <property type="project" value="InterPro"/>
</dbReference>